<proteinExistence type="predicted"/>
<comment type="caution">
    <text evidence="3">The sequence shown here is derived from an EMBL/GenBank/DDBJ whole genome shotgun (WGS) entry which is preliminary data.</text>
</comment>
<dbReference type="InterPro" id="IPR011006">
    <property type="entry name" value="CheY-like_superfamily"/>
</dbReference>
<accession>A0ABV9I2D1</accession>
<evidence type="ECO:0000313" key="4">
    <source>
        <dbReference type="Proteomes" id="UP001596043"/>
    </source>
</evidence>
<dbReference type="GO" id="GO:0003677">
    <property type="term" value="F:DNA binding"/>
    <property type="evidence" value="ECO:0007669"/>
    <property type="project" value="UniProtKB-KW"/>
</dbReference>
<organism evidence="3 4">
    <name type="scientific">Dokdonia ponticola</name>
    <dbReference type="NCBI Taxonomy" id="2041041"/>
    <lineage>
        <taxon>Bacteria</taxon>
        <taxon>Pseudomonadati</taxon>
        <taxon>Bacteroidota</taxon>
        <taxon>Flavobacteriia</taxon>
        <taxon>Flavobacteriales</taxon>
        <taxon>Flavobacteriaceae</taxon>
        <taxon>Dokdonia</taxon>
    </lineage>
</organism>
<keyword evidence="3" id="KW-0238">DNA-binding</keyword>
<dbReference type="InterPro" id="IPR001789">
    <property type="entry name" value="Sig_transdc_resp-reg_receiver"/>
</dbReference>
<evidence type="ECO:0000259" key="2">
    <source>
        <dbReference type="PROSITE" id="PS50110"/>
    </source>
</evidence>
<keyword evidence="1" id="KW-0597">Phosphoprotein</keyword>
<dbReference type="SUPFAM" id="SSF52172">
    <property type="entry name" value="CheY-like"/>
    <property type="match status" value="1"/>
</dbReference>
<evidence type="ECO:0000313" key="3">
    <source>
        <dbReference type="EMBL" id="MFC4636479.1"/>
    </source>
</evidence>
<dbReference type="Proteomes" id="UP001596043">
    <property type="component" value="Unassembled WGS sequence"/>
</dbReference>
<protein>
    <submittedName>
        <fullName evidence="3">DNA-binding response regulator</fullName>
    </submittedName>
</protein>
<feature type="domain" description="Response regulatory" evidence="2">
    <location>
        <begin position="42"/>
        <end position="172"/>
    </location>
</feature>
<evidence type="ECO:0000256" key="1">
    <source>
        <dbReference type="PROSITE-ProRule" id="PRU00169"/>
    </source>
</evidence>
<dbReference type="EMBL" id="JBHSFV010000020">
    <property type="protein sequence ID" value="MFC4636479.1"/>
    <property type="molecule type" value="Genomic_DNA"/>
</dbReference>
<reference evidence="4" key="1">
    <citation type="journal article" date="2019" name="Int. J. Syst. Evol. Microbiol.">
        <title>The Global Catalogue of Microorganisms (GCM) 10K type strain sequencing project: providing services to taxonomists for standard genome sequencing and annotation.</title>
        <authorList>
            <consortium name="The Broad Institute Genomics Platform"/>
            <consortium name="The Broad Institute Genome Sequencing Center for Infectious Disease"/>
            <person name="Wu L."/>
            <person name="Ma J."/>
        </authorList>
    </citation>
    <scope>NUCLEOTIDE SEQUENCE [LARGE SCALE GENOMIC DNA]</scope>
    <source>
        <strain evidence="4">YJ-61-S</strain>
    </source>
</reference>
<keyword evidence="4" id="KW-1185">Reference proteome</keyword>
<dbReference type="RefSeq" id="WP_379982714.1">
    <property type="nucleotide sequence ID" value="NZ_JBHSFV010000020.1"/>
</dbReference>
<dbReference type="CDD" id="cd00156">
    <property type="entry name" value="REC"/>
    <property type="match status" value="1"/>
</dbReference>
<dbReference type="PROSITE" id="PS50110">
    <property type="entry name" value="RESPONSE_REGULATORY"/>
    <property type="match status" value="1"/>
</dbReference>
<dbReference type="Gene3D" id="3.40.50.2300">
    <property type="match status" value="1"/>
</dbReference>
<sequence length="259" mass="29978">MKKKGAYLFLKKIQLLGFINNTESLKLIEDKIDSELDIDQMNVLIIEDHIQIAESYALIFGMVSEKISNYDFVLDLATSCEEAIFKLKSKITYDIIFLDIRLPSFSEANIYSGEDIILWIDKNLSYRPKIIINTTFHDDYRLYNLYKNINPDGFLTKLEADSSSLLDAIVTVLESPPYYSNTVLNMVRRNFSKKQTLDDIDRRILYELSLGATTKNLTEELPYGKTSIEKRKKGLFELLEVENNNLKELLAEAKRRGFI</sequence>
<name>A0ABV9I2D1_9FLAO</name>
<gene>
    <name evidence="3" type="ORF">ACFO3O_21415</name>
</gene>
<feature type="modified residue" description="4-aspartylphosphate" evidence="1">
    <location>
        <position position="99"/>
    </location>
</feature>
<dbReference type="SMART" id="SM00448">
    <property type="entry name" value="REC"/>
    <property type="match status" value="1"/>
</dbReference>